<name>A0A344UTQ4_9ACTN</name>
<feature type="transmembrane region" description="Helical" evidence="1">
    <location>
        <begin position="178"/>
        <end position="199"/>
    </location>
</feature>
<dbReference type="KEGG" id="acij:JS278_01487"/>
<feature type="transmembrane region" description="Helical" evidence="1">
    <location>
        <begin position="118"/>
        <end position="147"/>
    </location>
</feature>
<keyword evidence="1" id="KW-1133">Transmembrane helix</keyword>
<dbReference type="InterPro" id="IPR049500">
    <property type="entry name" value="Peptidase_M50B-like"/>
</dbReference>
<feature type="transmembrane region" description="Helical" evidence="1">
    <location>
        <begin position="38"/>
        <end position="59"/>
    </location>
</feature>
<sequence>MERRASHDGRVQWSQILDAVASRLNANFAVGDPVAGRWLLAGIAVALACILVGPLWRLVRPAVTLVHELGHAVVGVLSGRRFTGFVISADMSGHTTTVGRPSGPGMVLTAAAGYPMPALIGAAAIGSALAGRAGVVLLLVLIALLVALFHARSLFTVGSLVLLILIDGYLWWAGDRPWAAAAVVWLGAVLLLGGWRHLAAVALHGDRSQDPGLLAAATRVPAAVWNLAFATVLVACSWWAWRILEVPVSLAVDAVLGRA</sequence>
<dbReference type="Pfam" id="PF13398">
    <property type="entry name" value="Peptidase_M50B"/>
    <property type="match status" value="1"/>
</dbReference>
<gene>
    <name evidence="2" type="ORF">JS278_01487</name>
</gene>
<reference evidence="2 3" key="1">
    <citation type="submission" date="2017-12" db="EMBL/GenBank/DDBJ databases">
        <title>The whole genome sequence of the Acidipropionibacterium virtanenii sp. nov. type strain JS278.</title>
        <authorList>
            <person name="Laine P."/>
            <person name="Deptula P."/>
            <person name="Varmanen P."/>
            <person name="Auvinen P."/>
        </authorList>
    </citation>
    <scope>NUCLEOTIDE SEQUENCE [LARGE SCALE GENOMIC DNA]</scope>
    <source>
        <strain evidence="2 3">JS278</strain>
    </source>
</reference>
<keyword evidence="1" id="KW-0472">Membrane</keyword>
<proteinExistence type="predicted"/>
<organism evidence="2 3">
    <name type="scientific">Acidipropionibacterium virtanenii</name>
    <dbReference type="NCBI Taxonomy" id="2057246"/>
    <lineage>
        <taxon>Bacteria</taxon>
        <taxon>Bacillati</taxon>
        <taxon>Actinomycetota</taxon>
        <taxon>Actinomycetes</taxon>
        <taxon>Propionibacteriales</taxon>
        <taxon>Propionibacteriaceae</taxon>
        <taxon>Acidipropionibacterium</taxon>
    </lineage>
</organism>
<keyword evidence="1" id="KW-0812">Transmembrane</keyword>
<protein>
    <recommendedName>
        <fullName evidence="4">M50 family peptidase</fullName>
    </recommendedName>
</protein>
<dbReference type="EMBL" id="CP025198">
    <property type="protein sequence ID" value="AXE38652.1"/>
    <property type="molecule type" value="Genomic_DNA"/>
</dbReference>
<evidence type="ECO:0000313" key="2">
    <source>
        <dbReference type="EMBL" id="AXE38652.1"/>
    </source>
</evidence>
<evidence type="ECO:0008006" key="4">
    <source>
        <dbReference type="Google" id="ProtNLM"/>
    </source>
</evidence>
<feature type="transmembrane region" description="Helical" evidence="1">
    <location>
        <begin position="220"/>
        <end position="241"/>
    </location>
</feature>
<accession>A0A344UTQ4</accession>
<dbReference type="AlphaFoldDB" id="A0A344UTQ4"/>
<keyword evidence="3" id="KW-1185">Reference proteome</keyword>
<evidence type="ECO:0000313" key="3">
    <source>
        <dbReference type="Proteomes" id="UP000251995"/>
    </source>
</evidence>
<dbReference type="Proteomes" id="UP000251995">
    <property type="component" value="Chromosome"/>
</dbReference>
<evidence type="ECO:0000256" key="1">
    <source>
        <dbReference type="SAM" id="Phobius"/>
    </source>
</evidence>
<feature type="transmembrane region" description="Helical" evidence="1">
    <location>
        <begin position="154"/>
        <end position="172"/>
    </location>
</feature>